<sequence length="100" mass="10838">MSSISDSNALKVAEAKVHELGAASGDEFEILHAETREVEQGWVFFYNSADFVRTRNPLSALAGNGPILVLRDGRVAVLPTSMPWQEAVTQLPLQEAGWAA</sequence>
<name>A0A845HIT7_9BURK</name>
<dbReference type="InterPro" id="IPR029082">
    <property type="entry name" value="Imm35"/>
</dbReference>
<dbReference type="Proteomes" id="UP000484875">
    <property type="component" value="Unassembled WGS sequence"/>
</dbReference>
<dbReference type="AlphaFoldDB" id="A0A845HIT7"/>
<gene>
    <name evidence="2" type="ORF">GTP81_07205</name>
</gene>
<dbReference type="Pfam" id="PF15567">
    <property type="entry name" value="Imm35"/>
    <property type="match status" value="1"/>
</dbReference>
<organism evidence="2 3">
    <name type="scientific">Duganella vulcania</name>
    <dbReference type="NCBI Taxonomy" id="2692166"/>
    <lineage>
        <taxon>Bacteria</taxon>
        <taxon>Pseudomonadati</taxon>
        <taxon>Pseudomonadota</taxon>
        <taxon>Betaproteobacteria</taxon>
        <taxon>Burkholderiales</taxon>
        <taxon>Oxalobacteraceae</taxon>
        <taxon>Telluria group</taxon>
        <taxon>Duganella</taxon>
    </lineage>
</organism>
<reference evidence="2 3" key="1">
    <citation type="submission" date="2019-12" db="EMBL/GenBank/DDBJ databases">
        <title>Novel species isolated from a subtropical stream in China.</title>
        <authorList>
            <person name="Lu H."/>
        </authorList>
    </citation>
    <scope>NUCLEOTIDE SEQUENCE [LARGE SCALE GENOMIC DNA]</scope>
    <source>
        <strain evidence="2 3">FT107W</strain>
    </source>
</reference>
<accession>A0A845HIT7</accession>
<keyword evidence="3" id="KW-1185">Reference proteome</keyword>
<evidence type="ECO:0000313" key="3">
    <source>
        <dbReference type="Proteomes" id="UP000484875"/>
    </source>
</evidence>
<evidence type="ECO:0000313" key="2">
    <source>
        <dbReference type="EMBL" id="MYN16536.1"/>
    </source>
</evidence>
<protein>
    <recommendedName>
        <fullName evidence="1">Immunity protein 35 domain-containing protein</fullName>
    </recommendedName>
</protein>
<dbReference type="EMBL" id="WWCV01000009">
    <property type="protein sequence ID" value="MYN16536.1"/>
    <property type="molecule type" value="Genomic_DNA"/>
</dbReference>
<comment type="caution">
    <text evidence="2">The sequence shown here is derived from an EMBL/GenBank/DDBJ whole genome shotgun (WGS) entry which is preliminary data.</text>
</comment>
<dbReference type="RefSeq" id="WP_161089246.1">
    <property type="nucleotide sequence ID" value="NZ_WWCV01000009.1"/>
</dbReference>
<evidence type="ECO:0000259" key="1">
    <source>
        <dbReference type="Pfam" id="PF15567"/>
    </source>
</evidence>
<feature type="domain" description="Immunity protein 35" evidence="1">
    <location>
        <begin position="22"/>
        <end position="87"/>
    </location>
</feature>
<proteinExistence type="predicted"/>